<evidence type="ECO:0000256" key="1">
    <source>
        <dbReference type="SAM" id="SignalP"/>
    </source>
</evidence>
<proteinExistence type="predicted"/>
<keyword evidence="1" id="KW-0732">Signal</keyword>
<feature type="chain" id="PRO_5018008234" description="RapA2 cadherin-like domain-containing protein" evidence="1">
    <location>
        <begin position="24"/>
        <end position="2273"/>
    </location>
</feature>
<sequence length="2273" mass="230595">MARCAGVVVVVVAVVLLGDVVRATNANSIAVSSVTSSWAPTTTGMGYNVSLVCGLTVSTYAGARVSTRRRALTLHGRTAYVVNVSVTSSWLSVAPARLGTLSSSRSVALSGELVSPAVAGTSLVATVVVAWTTSTLSSAYSGSASTTVTLSRATNQPPTITSSPIATTENAPVLLSGVVVADADFYDESDRGVMTLTATTVTAGASLSIGALDAALVGATVVSQAPTQVVLSCGLSCMAQAVRAIRVTPPPDTFGVTLVNVTADDNGNGGVGPARAASSIVNVSVAAVNQAPRLSSVATSFTIAQDTTLRLGGNLSFVDVDAGAGEILSLTASAVNGSFRVVDPASLNYSVAVGAHALTAWGNQTMLRARLSHVVYVPAPAWNTWQDGLDHVTLAVTDGHGASGSLTVDVNVTYVDQAPVVTVAASLTTNEDAPVRVTIGVSDASVAQSSGNGVVGQVVVQVGNGSLSLRATAGLYVRRQTSSTIQFEADMTAMNAALDPLTYTPAADWSGVDTLHVAAGDLAGGPWTNVTVPITVVAVNDAPVVSMRPAPPLNGTERAPVYFNVSVVDVDDTRTTVSLASPDGTFTLATHAGVNVSAVSATTTTVSGPIGNVVAALSPVAFTSNQYRNGFDCAATIAAVDPHGASSAVVVVPLQIAATHDPPVITTPPALSVPKRTNLTVASVSVYSADDDNVLRLRLMVTQGSLTLSTRAGLTFLTGTGLQDTTTVVQGHQAALNAAMSGMTFTPSRFFFGNASLSVTVNDTWTTAGPVTVPIVVRYVATGADLACAAAFVATEDTWGAVGSVTIDDLPAANRTMTLTATAGQGVIRTTMHLAGVSVFGNGTASLQMVGAYSLLNQALGAAALQYKGNPDTNWLCCGPDTITYNVSYDGVATLCQSSVIVGAVGDPPALSTRAVLQASYGAPANLGDAINITDPDAGESDAAFHSLTLLARDGSFVYTSAGLTSAGLHNDGATSHSVQVSGPLSRITNALRSGTIMYNASAVTASADLINVTVADLIGGYTVQASMTVTKMVVPPVLTVAGAPALTTLEDTPVNVSVTVVSANAAPAPTLISCSATNALASLTLVQASTTNVRLHSQASSSTLVVNATVSTTALTFHITYVPSANWNSATSGGPDVVTFSIGGAFQASIEVDVTAVNDAPVVVASSYALSVDEDAPVTLSINVSDVDAGETISASMTAQVHTYPQTGTTLTLNSDLGLYVAIDQPAFKQLSGSPASVSAALSLLSVTFTGFFGAAFLYVNVSDQGNTGLGGVLWSNITIGIRVVHVDHPPTLTLQGALPLQLVEDAPFTFNGTLGHVDSNAGLTFNASISGGPYLSAWFPSRSTFVSGSFAAVSAALSNVTIQPIANWNGVTASFSVSVSDGITWFRDTYPCVVSPAPDAPVLTLNCSTVAVVDEDVPVMLAPGALITSIVDADHDPADDAQLWRLTFNVTHGTLTVMAHQNTFFYAPLDVLLHLSALSSLALTYTPPPFYNGADALRVTVNDTTTGTPTSSVTCPITVRAVPNAVVIGGLPDVIAVVEDRPAFVFPNVTVARQANENASTVLTCTVTARAGALSNTIAPSANTSAIQAALRALVYTPAVHSTADDYVMIQIALPNGAHPATYVGKVVIAPVDHAPVVTLPYASVTTTEDVPLVITGINLTDVDDDEATMVQMNISAGHGAVTLNGTGGLQVVSNGARLVRVAGPLRALAYAAGQITYVPDPNWSGVDIVAVRLGTAAARNLTVNVTAVVDPLTMTQAAYAYATTQATGVAVGQVTLHDVDAVTSQCTVSAAHGSLTPNANYTWLAGSPFTGAFPTNASVLARLLALTNAFTYTPSPAFYGTDQVTITAKAPLSQASATFDIIVSPVASRPNVTTTTTNFTVVAGAVLNVTGVSCADPDWARVPDVVVPIVVAPSFGSVRFTAGGFAPAATYYVAPALLSSFWASFEYVTMVGTAAGVANITVSVFDSVGTAAPATTHIRVNVVASPLANVAGVTRPTPEIRVPFTTTMQEGAATSPAIAPINITSCPAGNVTAVVVVGVPGATLSGAVSCAGAYNTSGSTTTRWQVLAPSCDVLSACLSSGALRVTPPARLNGLQAAMLSISVYQGGALVTTADVAVNITAVNDAPTIAAPAQGLRVVGGLPAQLGAGYYAGWPLASPIVVSDSDLDETFGALMLVRVAVGKGVVSLLDRAGLSFVVGDGLADADLAFYASRTMANLALTNTSLLYGAACTTPGLVISDWLNVTVDDLGNTGAGGALVARSTSALTVHCP</sequence>
<feature type="domain" description="RapA2 cadherin-like" evidence="2">
    <location>
        <begin position="1149"/>
        <end position="1217"/>
    </location>
</feature>
<dbReference type="Proteomes" id="UP000290189">
    <property type="component" value="Unassembled WGS sequence"/>
</dbReference>
<name>A0A3P3YNF0_PLABS</name>
<evidence type="ECO:0000313" key="4">
    <source>
        <dbReference type="Proteomes" id="UP000290189"/>
    </source>
</evidence>
<organism evidence="3 4">
    <name type="scientific">Plasmodiophora brassicae</name>
    <name type="common">Clubroot disease agent</name>
    <dbReference type="NCBI Taxonomy" id="37360"/>
    <lineage>
        <taxon>Eukaryota</taxon>
        <taxon>Sar</taxon>
        <taxon>Rhizaria</taxon>
        <taxon>Endomyxa</taxon>
        <taxon>Phytomyxea</taxon>
        <taxon>Plasmodiophorida</taxon>
        <taxon>Plasmodiophoridae</taxon>
        <taxon>Plasmodiophora</taxon>
    </lineage>
</organism>
<dbReference type="Pfam" id="PF17803">
    <property type="entry name" value="Cadherin_4"/>
    <property type="match status" value="2"/>
</dbReference>
<dbReference type="EMBL" id="OVEO01000019">
    <property type="protein sequence ID" value="SPR01751.1"/>
    <property type="molecule type" value="Genomic_DNA"/>
</dbReference>
<geneLocation type="mitochondrion" evidence="3"/>
<dbReference type="InterPro" id="IPR040853">
    <property type="entry name" value="RapA2_cadherin-like"/>
</dbReference>
<reference evidence="3 4" key="1">
    <citation type="submission" date="2018-03" db="EMBL/GenBank/DDBJ databases">
        <authorList>
            <person name="Fogelqvist J."/>
        </authorList>
    </citation>
    <scope>NUCLEOTIDE SEQUENCE [LARGE SCALE GENOMIC DNA]</scope>
</reference>
<evidence type="ECO:0000313" key="3">
    <source>
        <dbReference type="EMBL" id="SPR01751.1"/>
    </source>
</evidence>
<feature type="domain" description="RapA2 cadherin-like" evidence="2">
    <location>
        <begin position="1629"/>
        <end position="1691"/>
    </location>
</feature>
<protein>
    <recommendedName>
        <fullName evidence="2">RapA2 cadherin-like domain-containing protein</fullName>
    </recommendedName>
</protein>
<accession>A0A3P3YNF0</accession>
<gene>
    <name evidence="3" type="ORF">PLBR_LOCUS8966</name>
</gene>
<keyword evidence="3" id="KW-0496">Mitochondrion</keyword>
<feature type="signal peptide" evidence="1">
    <location>
        <begin position="1"/>
        <end position="23"/>
    </location>
</feature>
<evidence type="ECO:0000259" key="2">
    <source>
        <dbReference type="Pfam" id="PF17803"/>
    </source>
</evidence>